<accession>A0A0E0K973</accession>
<reference evidence="2" key="2">
    <citation type="submission" date="2018-05" db="EMBL/GenBank/DDBJ databases">
        <title>OpunRS2 (Oryza punctata Reference Sequence Version 2).</title>
        <authorList>
            <person name="Zhang J."/>
            <person name="Kudrna D."/>
            <person name="Lee S."/>
            <person name="Talag J."/>
            <person name="Welchert J."/>
            <person name="Wing R.A."/>
        </authorList>
    </citation>
    <scope>NUCLEOTIDE SEQUENCE [LARGE SCALE GENOMIC DNA]</scope>
</reference>
<evidence type="ECO:0000313" key="3">
    <source>
        <dbReference type="Proteomes" id="UP000026962"/>
    </source>
</evidence>
<dbReference type="Gene3D" id="1.10.3380.10">
    <property type="entry name" value="Sec63 N-terminal domain-like domain"/>
    <property type="match status" value="1"/>
</dbReference>
<proteinExistence type="predicted"/>
<dbReference type="eggNOG" id="KOG0951">
    <property type="taxonomic scope" value="Eukaryota"/>
</dbReference>
<evidence type="ECO:0000259" key="1">
    <source>
        <dbReference type="Pfam" id="PF02889"/>
    </source>
</evidence>
<dbReference type="EnsemblPlants" id="OPUNC03G04590.1">
    <property type="protein sequence ID" value="OPUNC03G04590.1"/>
    <property type="gene ID" value="OPUNC03G04590"/>
</dbReference>
<keyword evidence="3" id="KW-1185">Reference proteome</keyword>
<dbReference type="STRING" id="4537.A0A0E0K973"/>
<dbReference type="InterPro" id="IPR004179">
    <property type="entry name" value="Sec63-dom"/>
</dbReference>
<sequence length="69" mass="7894">MELAKLFNCVPIPEKESFEEPSAKINVLLQACISRLEMEGLSLSSDMVYIRQNADRLLRPLFEIVLKRG</sequence>
<organism evidence="2">
    <name type="scientific">Oryza punctata</name>
    <name type="common">Red rice</name>
    <dbReference type="NCBI Taxonomy" id="4537"/>
    <lineage>
        <taxon>Eukaryota</taxon>
        <taxon>Viridiplantae</taxon>
        <taxon>Streptophyta</taxon>
        <taxon>Embryophyta</taxon>
        <taxon>Tracheophyta</taxon>
        <taxon>Spermatophyta</taxon>
        <taxon>Magnoliopsida</taxon>
        <taxon>Liliopsida</taxon>
        <taxon>Poales</taxon>
        <taxon>Poaceae</taxon>
        <taxon>BOP clade</taxon>
        <taxon>Oryzoideae</taxon>
        <taxon>Oryzeae</taxon>
        <taxon>Oryzinae</taxon>
        <taxon>Oryza</taxon>
    </lineage>
</organism>
<dbReference type="SUPFAM" id="SSF158702">
    <property type="entry name" value="Sec63 N-terminal domain-like"/>
    <property type="match status" value="1"/>
</dbReference>
<evidence type="ECO:0000313" key="2">
    <source>
        <dbReference type="EnsemblPlants" id="OPUNC03G04590.1"/>
    </source>
</evidence>
<dbReference type="Proteomes" id="UP000026962">
    <property type="component" value="Chromosome 3"/>
</dbReference>
<dbReference type="Gramene" id="OPUNC03G04590.1">
    <property type="protein sequence ID" value="OPUNC03G04590.1"/>
    <property type="gene ID" value="OPUNC03G04590"/>
</dbReference>
<feature type="domain" description="SEC63" evidence="1">
    <location>
        <begin position="2"/>
        <end position="69"/>
    </location>
</feature>
<protein>
    <recommendedName>
        <fullName evidence="1">SEC63 domain-containing protein</fullName>
    </recommendedName>
</protein>
<name>A0A0E0K973_ORYPU</name>
<dbReference type="AlphaFoldDB" id="A0A0E0K973"/>
<reference evidence="2" key="1">
    <citation type="submission" date="2015-04" db="UniProtKB">
        <authorList>
            <consortium name="EnsemblPlants"/>
        </authorList>
    </citation>
    <scope>IDENTIFICATION</scope>
</reference>
<dbReference type="HOGENOM" id="CLU_2780263_0_0_1"/>
<dbReference type="Pfam" id="PF02889">
    <property type="entry name" value="Sec63"/>
    <property type="match status" value="1"/>
</dbReference>